<gene>
    <name evidence="2" type="ORF">Nocox_22985</name>
</gene>
<dbReference type="Gene3D" id="3.30.70.1060">
    <property type="entry name" value="Dimeric alpha+beta barrel"/>
    <property type="match status" value="1"/>
</dbReference>
<dbReference type="Proteomes" id="UP000824681">
    <property type="component" value="Chromosome"/>
</dbReference>
<keyword evidence="3" id="KW-1185">Reference proteome</keyword>
<evidence type="ECO:0008006" key="4">
    <source>
        <dbReference type="Google" id="ProtNLM"/>
    </source>
</evidence>
<feature type="region of interest" description="Disordered" evidence="1">
    <location>
        <begin position="25"/>
        <end position="53"/>
    </location>
</feature>
<proteinExistence type="predicted"/>
<reference evidence="2 3" key="1">
    <citation type="journal article" date="2021" name="ACS Chem. Biol.">
        <title>Genomic-Led Discovery of a Novel Glycopeptide Antibiotic by Nonomuraea coxensis DSM 45129.</title>
        <authorList>
            <person name="Yushchuk O."/>
            <person name="Vior N.M."/>
            <person name="Andreo-Vidal A."/>
            <person name="Berini F."/>
            <person name="Ruckert C."/>
            <person name="Busche T."/>
            <person name="Binda E."/>
            <person name="Kalinowski J."/>
            <person name="Truman A.W."/>
            <person name="Marinelli F."/>
        </authorList>
    </citation>
    <scope>NUCLEOTIDE SEQUENCE [LARGE SCALE GENOMIC DNA]</scope>
    <source>
        <strain evidence="2 3">DSM 45129</strain>
    </source>
</reference>
<organism evidence="2 3">
    <name type="scientific">Nonomuraea coxensis DSM 45129</name>
    <dbReference type="NCBI Taxonomy" id="1122611"/>
    <lineage>
        <taxon>Bacteria</taxon>
        <taxon>Bacillati</taxon>
        <taxon>Actinomycetota</taxon>
        <taxon>Actinomycetes</taxon>
        <taxon>Streptosporangiales</taxon>
        <taxon>Streptosporangiaceae</taxon>
        <taxon>Nonomuraea</taxon>
    </lineage>
</organism>
<protein>
    <recommendedName>
        <fullName evidence="4">YCII-related domain-containing protein</fullName>
    </recommendedName>
</protein>
<dbReference type="EMBL" id="CP068985">
    <property type="protein sequence ID" value="QYC42201.1"/>
    <property type="molecule type" value="Genomic_DNA"/>
</dbReference>
<name>A0ABX8U377_9ACTN</name>
<dbReference type="SUPFAM" id="SSF54909">
    <property type="entry name" value="Dimeric alpha+beta barrel"/>
    <property type="match status" value="1"/>
</dbReference>
<sequence length="53" mass="5972">MKFLLIMHNNPQVWDALTDEERQEVMSGHGPFMDTARASGELVGKRAGPGCWR</sequence>
<dbReference type="InterPro" id="IPR011008">
    <property type="entry name" value="Dimeric_a/b-barrel"/>
</dbReference>
<evidence type="ECO:0000256" key="1">
    <source>
        <dbReference type="SAM" id="MobiDB-lite"/>
    </source>
</evidence>
<evidence type="ECO:0000313" key="2">
    <source>
        <dbReference type="EMBL" id="QYC42201.1"/>
    </source>
</evidence>
<evidence type="ECO:0000313" key="3">
    <source>
        <dbReference type="Proteomes" id="UP000824681"/>
    </source>
</evidence>
<accession>A0ABX8U377</accession>
<dbReference type="RefSeq" id="WP_020540445.1">
    <property type="nucleotide sequence ID" value="NZ_CP068985.1"/>
</dbReference>